<organism evidence="1 2">
    <name type="scientific">Naganishia cerealis</name>
    <dbReference type="NCBI Taxonomy" id="610337"/>
    <lineage>
        <taxon>Eukaryota</taxon>
        <taxon>Fungi</taxon>
        <taxon>Dikarya</taxon>
        <taxon>Basidiomycota</taxon>
        <taxon>Agaricomycotina</taxon>
        <taxon>Tremellomycetes</taxon>
        <taxon>Filobasidiales</taxon>
        <taxon>Filobasidiaceae</taxon>
        <taxon>Naganishia</taxon>
    </lineage>
</organism>
<proteinExistence type="predicted"/>
<name>A0ACC2WJ42_9TREE</name>
<gene>
    <name evidence="1" type="ORF">QFC19_001106</name>
</gene>
<accession>A0ACC2WJ42</accession>
<sequence>MDDINSILEQVNFTAKQKQTFLGLFREAKTDALFGTWIIEVGFDGILGIRKSGRKSKDSGLETTMDTLNVAGTPDGELEEPAMLPVEPHGQSVQNLDVNQISSSMKSSHLNTSLASRTLHISISSKNNSGSVKKFTKSERETTRQLWMKAAKDPIFSWWLRHSDLQNLTLAVTKGYYPDAHLPKARSSAIQMDIRDDAGIMKASSKAPSKAVKRRVCDNAGSSGKEKRPRIPSAGLAD</sequence>
<evidence type="ECO:0000313" key="1">
    <source>
        <dbReference type="EMBL" id="KAJ9111744.1"/>
    </source>
</evidence>
<dbReference type="Proteomes" id="UP001241377">
    <property type="component" value="Unassembled WGS sequence"/>
</dbReference>
<dbReference type="EMBL" id="JASBWR010000007">
    <property type="protein sequence ID" value="KAJ9111744.1"/>
    <property type="molecule type" value="Genomic_DNA"/>
</dbReference>
<keyword evidence="2" id="KW-1185">Reference proteome</keyword>
<protein>
    <submittedName>
        <fullName evidence="1">Uncharacterized protein</fullName>
    </submittedName>
</protein>
<evidence type="ECO:0000313" key="2">
    <source>
        <dbReference type="Proteomes" id="UP001241377"/>
    </source>
</evidence>
<comment type="caution">
    <text evidence="1">The sequence shown here is derived from an EMBL/GenBank/DDBJ whole genome shotgun (WGS) entry which is preliminary data.</text>
</comment>
<reference evidence="1" key="1">
    <citation type="submission" date="2023-04" db="EMBL/GenBank/DDBJ databases">
        <title>Draft Genome sequencing of Naganishia species isolated from polar environments using Oxford Nanopore Technology.</title>
        <authorList>
            <person name="Leo P."/>
            <person name="Venkateswaran K."/>
        </authorList>
    </citation>
    <scope>NUCLEOTIDE SEQUENCE</scope>
    <source>
        <strain evidence="1">MNA-CCFEE 5261</strain>
    </source>
</reference>